<keyword evidence="3" id="KW-0804">Transcription</keyword>
<comment type="caution">
    <text evidence="6">The sequence shown here is derived from an EMBL/GenBank/DDBJ whole genome shotgun (WGS) entry which is preliminary data.</text>
</comment>
<dbReference type="InterPro" id="IPR029016">
    <property type="entry name" value="GAF-like_dom_sf"/>
</dbReference>
<dbReference type="InterPro" id="IPR014757">
    <property type="entry name" value="Tscrpt_reg_IclR_C"/>
</dbReference>
<dbReference type="InterPro" id="IPR036388">
    <property type="entry name" value="WH-like_DNA-bd_sf"/>
</dbReference>
<dbReference type="GO" id="GO:0003700">
    <property type="term" value="F:DNA-binding transcription factor activity"/>
    <property type="evidence" value="ECO:0007669"/>
    <property type="project" value="TreeGrafter"/>
</dbReference>
<evidence type="ECO:0000256" key="1">
    <source>
        <dbReference type="ARBA" id="ARBA00023015"/>
    </source>
</evidence>
<dbReference type="RefSeq" id="WP_184262769.1">
    <property type="nucleotide sequence ID" value="NZ_JACHIH010000054.1"/>
</dbReference>
<keyword evidence="7" id="KW-1185">Reference proteome</keyword>
<dbReference type="SUPFAM" id="SSF46785">
    <property type="entry name" value="Winged helix' DNA-binding domain"/>
    <property type="match status" value="1"/>
</dbReference>
<dbReference type="InterPro" id="IPR005471">
    <property type="entry name" value="Tscrpt_reg_IclR_N"/>
</dbReference>
<gene>
    <name evidence="6" type="ORF">HNR60_004752</name>
</gene>
<reference evidence="6 7" key="1">
    <citation type="submission" date="2020-08" db="EMBL/GenBank/DDBJ databases">
        <title>Genomic Encyclopedia of Type Strains, Phase IV (KMG-IV): sequencing the most valuable type-strain genomes for metagenomic binning, comparative biology and taxonomic classification.</title>
        <authorList>
            <person name="Goeker M."/>
        </authorList>
    </citation>
    <scope>NUCLEOTIDE SEQUENCE [LARGE SCALE GENOMIC DNA]</scope>
    <source>
        <strain evidence="6 7">DSM 12706</strain>
    </source>
</reference>
<dbReference type="PANTHER" id="PTHR30136:SF24">
    <property type="entry name" value="HTH-TYPE TRANSCRIPTIONAL REPRESSOR ALLR"/>
    <property type="match status" value="1"/>
</dbReference>
<feature type="domain" description="HTH iclR-type" evidence="4">
    <location>
        <begin position="9"/>
        <end position="72"/>
    </location>
</feature>
<keyword evidence="2 6" id="KW-0238">DNA-binding</keyword>
<dbReference type="InterPro" id="IPR050707">
    <property type="entry name" value="HTH_MetabolicPath_Reg"/>
</dbReference>
<protein>
    <submittedName>
        <fullName evidence="6">DNA-binding IclR family transcriptional regulator</fullName>
    </submittedName>
</protein>
<keyword evidence="1" id="KW-0805">Transcription regulation</keyword>
<dbReference type="GO" id="GO:0003677">
    <property type="term" value="F:DNA binding"/>
    <property type="evidence" value="ECO:0007669"/>
    <property type="project" value="UniProtKB-KW"/>
</dbReference>
<dbReference type="PANTHER" id="PTHR30136">
    <property type="entry name" value="HELIX-TURN-HELIX TRANSCRIPTIONAL REGULATOR, ICLR FAMILY"/>
    <property type="match status" value="1"/>
</dbReference>
<dbReference type="Pfam" id="PF01614">
    <property type="entry name" value="IclR_C"/>
    <property type="match status" value="1"/>
</dbReference>
<proteinExistence type="predicted"/>
<evidence type="ECO:0000259" key="5">
    <source>
        <dbReference type="PROSITE" id="PS51078"/>
    </source>
</evidence>
<evidence type="ECO:0000256" key="3">
    <source>
        <dbReference type="ARBA" id="ARBA00023163"/>
    </source>
</evidence>
<accession>A0A7W8E1F5</accession>
<evidence type="ECO:0000313" key="7">
    <source>
        <dbReference type="Proteomes" id="UP000542353"/>
    </source>
</evidence>
<dbReference type="Gene3D" id="1.10.10.10">
    <property type="entry name" value="Winged helix-like DNA-binding domain superfamily/Winged helix DNA-binding domain"/>
    <property type="match status" value="1"/>
</dbReference>
<dbReference type="Proteomes" id="UP000542353">
    <property type="component" value="Unassembled WGS sequence"/>
</dbReference>
<name>A0A7W8E1F5_9BRAD</name>
<dbReference type="EMBL" id="JACHIH010000054">
    <property type="protein sequence ID" value="MBB5049967.1"/>
    <property type="molecule type" value="Genomic_DNA"/>
</dbReference>
<evidence type="ECO:0000256" key="2">
    <source>
        <dbReference type="ARBA" id="ARBA00023125"/>
    </source>
</evidence>
<feature type="domain" description="IclR-ED" evidence="5">
    <location>
        <begin position="73"/>
        <end position="254"/>
    </location>
</feature>
<evidence type="ECO:0000313" key="6">
    <source>
        <dbReference type="EMBL" id="MBB5049967.1"/>
    </source>
</evidence>
<organism evidence="6 7">
    <name type="scientific">Rhodopseudomonas rhenobacensis</name>
    <dbReference type="NCBI Taxonomy" id="87461"/>
    <lineage>
        <taxon>Bacteria</taxon>
        <taxon>Pseudomonadati</taxon>
        <taxon>Pseudomonadota</taxon>
        <taxon>Alphaproteobacteria</taxon>
        <taxon>Hyphomicrobiales</taxon>
        <taxon>Nitrobacteraceae</taxon>
        <taxon>Rhodopseudomonas</taxon>
    </lineage>
</organism>
<dbReference type="InterPro" id="IPR036390">
    <property type="entry name" value="WH_DNA-bd_sf"/>
</dbReference>
<dbReference type="SUPFAM" id="SSF55781">
    <property type="entry name" value="GAF domain-like"/>
    <property type="match status" value="1"/>
</dbReference>
<dbReference type="Gene3D" id="3.30.450.40">
    <property type="match status" value="1"/>
</dbReference>
<dbReference type="AlphaFoldDB" id="A0A7W8E1F5"/>
<sequence>MSETERTGAQTLERGLDLIWHLLRSDTGKASVAELVNAIGVPKSTAYRLLKVLKERGFVEEAAGDGQYRLGYRALQFAAGGNYETVLRQLLLPHLQSLASVTGETAILTIKRGAQALGVAYAQSPQPVRFSFQPGVLMPLHAGASAKVLLAFASEKERHQILYRQQGPLDGPAFDPSILDDELAHIRRVGYVTTESEVDTDTTTIAVPLLDIKGRLVAGLSVGGPSFRVTGAARVRILSALREEANLIYRTALLSDC</sequence>
<dbReference type="Pfam" id="PF09339">
    <property type="entry name" value="HTH_IclR"/>
    <property type="match status" value="1"/>
</dbReference>
<dbReference type="GO" id="GO:0045892">
    <property type="term" value="P:negative regulation of DNA-templated transcription"/>
    <property type="evidence" value="ECO:0007669"/>
    <property type="project" value="TreeGrafter"/>
</dbReference>
<dbReference type="SMART" id="SM00346">
    <property type="entry name" value="HTH_ICLR"/>
    <property type="match status" value="1"/>
</dbReference>
<dbReference type="PROSITE" id="PS51078">
    <property type="entry name" value="ICLR_ED"/>
    <property type="match status" value="1"/>
</dbReference>
<evidence type="ECO:0000259" key="4">
    <source>
        <dbReference type="PROSITE" id="PS51077"/>
    </source>
</evidence>
<dbReference type="PROSITE" id="PS51077">
    <property type="entry name" value="HTH_ICLR"/>
    <property type="match status" value="1"/>
</dbReference>